<evidence type="ECO:0000256" key="6">
    <source>
        <dbReference type="ARBA" id="ARBA00023033"/>
    </source>
</evidence>
<gene>
    <name evidence="9" type="ORF">F0U60_50475</name>
</gene>
<evidence type="ECO:0000313" key="9">
    <source>
        <dbReference type="EMBL" id="WNG51448.1"/>
    </source>
</evidence>
<organism evidence="9 10">
    <name type="scientific">Archangium minus</name>
    <dbReference type="NCBI Taxonomy" id="83450"/>
    <lineage>
        <taxon>Bacteria</taxon>
        <taxon>Pseudomonadati</taxon>
        <taxon>Myxococcota</taxon>
        <taxon>Myxococcia</taxon>
        <taxon>Myxococcales</taxon>
        <taxon>Cystobacterineae</taxon>
        <taxon>Archangiaceae</taxon>
        <taxon>Archangium</taxon>
    </lineage>
</organism>
<dbReference type="Gene3D" id="1.10.630.10">
    <property type="entry name" value="Cytochrome P450"/>
    <property type="match status" value="1"/>
</dbReference>
<dbReference type="PROSITE" id="PS00086">
    <property type="entry name" value="CYTOCHROME_P450"/>
    <property type="match status" value="1"/>
</dbReference>
<keyword evidence="5 7" id="KW-0408">Iron</keyword>
<dbReference type="PANTHER" id="PTHR24286">
    <property type="entry name" value="CYTOCHROME P450 26"/>
    <property type="match status" value="1"/>
</dbReference>
<dbReference type="PANTHER" id="PTHR24286:SF384">
    <property type="entry name" value="P450, PUTATIVE (EUROFUNG)-RELATED"/>
    <property type="match status" value="1"/>
</dbReference>
<evidence type="ECO:0000313" key="10">
    <source>
        <dbReference type="Proteomes" id="UP001611383"/>
    </source>
</evidence>
<evidence type="ECO:0000256" key="5">
    <source>
        <dbReference type="ARBA" id="ARBA00023004"/>
    </source>
</evidence>
<evidence type="ECO:0000256" key="3">
    <source>
        <dbReference type="ARBA" id="ARBA00022723"/>
    </source>
</evidence>
<dbReference type="Pfam" id="PF00067">
    <property type="entry name" value="p450"/>
    <property type="match status" value="1"/>
</dbReference>
<dbReference type="InterPro" id="IPR017972">
    <property type="entry name" value="Cyt_P450_CS"/>
</dbReference>
<protein>
    <submittedName>
        <fullName evidence="9">Cytochrome P450</fullName>
    </submittedName>
</protein>
<evidence type="ECO:0000256" key="4">
    <source>
        <dbReference type="ARBA" id="ARBA00023002"/>
    </source>
</evidence>
<evidence type="ECO:0000256" key="8">
    <source>
        <dbReference type="SAM" id="MobiDB-lite"/>
    </source>
</evidence>
<evidence type="ECO:0000256" key="2">
    <source>
        <dbReference type="ARBA" id="ARBA00022617"/>
    </source>
</evidence>
<accession>A0ABY9X7R9</accession>
<name>A0ABY9X7R9_9BACT</name>
<proteinExistence type="inferred from homology"/>
<keyword evidence="2 7" id="KW-0349">Heme</keyword>
<dbReference type="InterPro" id="IPR036396">
    <property type="entry name" value="Cyt_P450_sf"/>
</dbReference>
<dbReference type="SUPFAM" id="SSF48264">
    <property type="entry name" value="Cytochrome P450"/>
    <property type="match status" value="1"/>
</dbReference>
<dbReference type="Proteomes" id="UP001611383">
    <property type="component" value="Chromosome"/>
</dbReference>
<evidence type="ECO:0000256" key="1">
    <source>
        <dbReference type="ARBA" id="ARBA00010617"/>
    </source>
</evidence>
<keyword evidence="6 7" id="KW-0503">Monooxygenase</keyword>
<evidence type="ECO:0000256" key="7">
    <source>
        <dbReference type="RuleBase" id="RU000461"/>
    </source>
</evidence>
<dbReference type="RefSeq" id="WP_395811710.1">
    <property type="nucleotide sequence ID" value="NZ_CP043494.1"/>
</dbReference>
<keyword evidence="3 7" id="KW-0479">Metal-binding</keyword>
<dbReference type="InterPro" id="IPR002403">
    <property type="entry name" value="Cyt_P450_E_grp-IV"/>
</dbReference>
<sequence length="463" mass="51538">MIGPHGLCPQQPGDIDMTHQVDASSPSPENLPLPPGKSGLPLLGETLEYLRSSRAFIQRRHSQYGPVFRSHVLGSPTAFLLGPEAIQWIFAGEGKYLKNRWTPGIRQLLGAHCLSMIEGEEHLERRRLLAPHFSYATMRGFVPSIESLATRHFERWAALPGDFTLWPAMRELAFEIALALIFGQDTVDVPFLMRHFKAWTAGLFSPLTVNLPWTTFGRALAAKKAMVGYLDKVVAERQTRTEQPPDLLGSLLQSRDEGGAPLTRETIVEELQLLLFAGHDTTVTATANLMLLLAQHPDVLQRGREAVAGLNGPLTLDALRAMPYLAQLINEGMRRIPPIGGAFRVTTQDVVFKGFRIPKGWMVPVSIRAAHAGSNWPDPDRFDPDRFGSERTEQKKPGAFIPFGGGPRICLGQHFAMVEMSVMLTLLLKHYAWELVPGQDLEYLLVPFPQPKSGIQLRFRRLG</sequence>
<dbReference type="EMBL" id="CP043494">
    <property type="protein sequence ID" value="WNG51448.1"/>
    <property type="molecule type" value="Genomic_DNA"/>
</dbReference>
<dbReference type="InterPro" id="IPR001128">
    <property type="entry name" value="Cyt_P450"/>
</dbReference>
<keyword evidence="4 7" id="KW-0560">Oxidoreductase</keyword>
<dbReference type="PRINTS" id="PR00385">
    <property type="entry name" value="P450"/>
</dbReference>
<dbReference type="PRINTS" id="PR00465">
    <property type="entry name" value="EP450IV"/>
</dbReference>
<keyword evidence="10" id="KW-1185">Reference proteome</keyword>
<reference evidence="9 10" key="1">
    <citation type="submission" date="2019-08" db="EMBL/GenBank/DDBJ databases">
        <title>Archangium and Cystobacter genomes.</title>
        <authorList>
            <person name="Chen I.-C.K."/>
            <person name="Wielgoss S."/>
        </authorList>
    </citation>
    <scope>NUCLEOTIDE SEQUENCE [LARGE SCALE GENOMIC DNA]</scope>
    <source>
        <strain evidence="9 10">Cbm 6</strain>
    </source>
</reference>
<feature type="region of interest" description="Disordered" evidence="8">
    <location>
        <begin position="1"/>
        <end position="37"/>
    </location>
</feature>
<comment type="similarity">
    <text evidence="1 7">Belongs to the cytochrome P450 family.</text>
</comment>